<dbReference type="EMBL" id="MEZT01000003">
    <property type="protein sequence ID" value="OGD57330.1"/>
    <property type="molecule type" value="Genomic_DNA"/>
</dbReference>
<accession>A0A1F5DQJ4</accession>
<evidence type="ECO:0000313" key="3">
    <source>
        <dbReference type="Proteomes" id="UP000178764"/>
    </source>
</evidence>
<evidence type="ECO:0000313" key="2">
    <source>
        <dbReference type="EMBL" id="OGD57330.1"/>
    </source>
</evidence>
<dbReference type="Proteomes" id="UP000178764">
    <property type="component" value="Unassembled WGS sequence"/>
</dbReference>
<organism evidence="2 3">
    <name type="scientific">Candidatus Berkelbacteria bacterium RBG_13_40_8</name>
    <dbReference type="NCBI Taxonomy" id="1797467"/>
    <lineage>
        <taxon>Bacteria</taxon>
        <taxon>Candidatus Berkelbacteria</taxon>
    </lineage>
</organism>
<reference evidence="2 3" key="1">
    <citation type="journal article" date="2016" name="Nat. Commun.">
        <title>Thousands of microbial genomes shed light on interconnected biogeochemical processes in an aquifer system.</title>
        <authorList>
            <person name="Anantharaman K."/>
            <person name="Brown C.T."/>
            <person name="Hug L.A."/>
            <person name="Sharon I."/>
            <person name="Castelle C.J."/>
            <person name="Probst A.J."/>
            <person name="Thomas B.C."/>
            <person name="Singh A."/>
            <person name="Wilkins M.J."/>
            <person name="Karaoz U."/>
            <person name="Brodie E.L."/>
            <person name="Williams K.H."/>
            <person name="Hubbard S.S."/>
            <person name="Banfield J.F."/>
        </authorList>
    </citation>
    <scope>NUCLEOTIDE SEQUENCE [LARGE SCALE GENOMIC DNA]</scope>
</reference>
<dbReference type="AlphaFoldDB" id="A0A1F5DQJ4"/>
<dbReference type="InterPro" id="IPR011042">
    <property type="entry name" value="6-blade_b-propeller_TolB-like"/>
</dbReference>
<proteinExistence type="predicted"/>
<name>A0A1F5DQJ4_9BACT</name>
<dbReference type="PANTHER" id="PTHR36842:SF1">
    <property type="entry name" value="PROTEIN TOLB"/>
    <property type="match status" value="1"/>
</dbReference>
<sequence length="340" mass="36879">MAKKIFLIILGLVVVGGVAWYVDRNFIRTKGTNSTQEPAVPESDATVTPLPAENTNKNTSESIVFLVNNENSKEIIKSDVKGSRKTLFTDEDEEFKIQKIGGLAYYASEVLVLTGKGDPSSNKLEVIKTDGSGKKETIVESFGDPAAIAISPDGKSIGFVSFSNVEEDYGYSIYTMTRDGSNRRKQVTADKEIRGLSWNKDSNKVAFIKLGDSGKSTIQITDVEKEKTNEIFSTDKVILGLTWNESGKISFSVAPAGKLSESQFLVINPDGGNQKKIFETTKGAIVSPALSSDNLNLAYALGELKDKIEEDVPADVYIGKSSGKNLDKIQKGNLVIGWSP</sequence>
<feature type="region of interest" description="Disordered" evidence="1">
    <location>
        <begin position="32"/>
        <end position="53"/>
    </location>
</feature>
<dbReference type="SUPFAM" id="SSF69304">
    <property type="entry name" value="Tricorn protease N-terminal domain"/>
    <property type="match status" value="1"/>
</dbReference>
<gene>
    <name evidence="2" type="ORF">A2V71_00725</name>
</gene>
<evidence type="ECO:0000256" key="1">
    <source>
        <dbReference type="SAM" id="MobiDB-lite"/>
    </source>
</evidence>
<evidence type="ECO:0008006" key="4">
    <source>
        <dbReference type="Google" id="ProtNLM"/>
    </source>
</evidence>
<comment type="caution">
    <text evidence="2">The sequence shown here is derived from an EMBL/GenBank/DDBJ whole genome shotgun (WGS) entry which is preliminary data.</text>
</comment>
<dbReference type="PANTHER" id="PTHR36842">
    <property type="entry name" value="PROTEIN TOLB HOMOLOG"/>
    <property type="match status" value="1"/>
</dbReference>
<protein>
    <recommendedName>
        <fullName evidence="4">Protein TolB</fullName>
    </recommendedName>
</protein>
<dbReference type="Gene3D" id="2.120.10.30">
    <property type="entry name" value="TolB, C-terminal domain"/>
    <property type="match status" value="1"/>
</dbReference>